<comment type="caution">
    <text evidence="1">The sequence shown here is derived from an EMBL/GenBank/DDBJ whole genome shotgun (WGS) entry which is preliminary data.</text>
</comment>
<evidence type="ECO:0000313" key="1">
    <source>
        <dbReference type="EMBL" id="KPI84071.1"/>
    </source>
</evidence>
<reference evidence="1 2" key="1">
    <citation type="journal article" date="2015" name="PLoS Pathog.">
        <title>Leptomonas seymouri: Adaptations to the Dixenous Life Cycle Analyzed by Genome Sequencing, Transcriptome Profiling and Co-infection with Leishmania donovani.</title>
        <authorList>
            <person name="Kraeva N."/>
            <person name="Butenko A."/>
            <person name="Hlavacova J."/>
            <person name="Kostygov A."/>
            <person name="Myskova J."/>
            <person name="Grybchuk D."/>
            <person name="Lestinova T."/>
            <person name="Votypka J."/>
            <person name="Volf P."/>
            <person name="Opperdoes F."/>
            <person name="Flegontov P."/>
            <person name="Lukes J."/>
            <person name="Yurchenko V."/>
        </authorList>
    </citation>
    <scope>NUCLEOTIDE SEQUENCE [LARGE SCALE GENOMIC DNA]</scope>
    <source>
        <strain evidence="1 2">ATCC 30220</strain>
    </source>
</reference>
<dbReference type="AlphaFoldDB" id="A0A0N1IIG4"/>
<evidence type="ECO:0000313" key="2">
    <source>
        <dbReference type="Proteomes" id="UP000038009"/>
    </source>
</evidence>
<dbReference type="Proteomes" id="UP000038009">
    <property type="component" value="Unassembled WGS sequence"/>
</dbReference>
<proteinExistence type="predicted"/>
<accession>A0A0N1IIG4</accession>
<keyword evidence="2" id="KW-1185">Reference proteome</keyword>
<gene>
    <name evidence="1" type="ORF">ABL78_6874</name>
</gene>
<dbReference type="OMA" id="ICAEMEA"/>
<sequence length="183" mass="19979">MHTSYAGVGVSDGTFTQALHVHRPPMAPQLPSIALQQLLCDEMEDRTRLICDALTAFQWIVGLCVAERFGERASTMAPPTHTGSVWRCPRCGSTQQYIESSVGASPSNGHGGVAHKVRAYFSQSNCRTPLCSMEELCATSNRCMYAADASVSLEKRYAFQQEFGSLLQRISAASRGIQDTVTR</sequence>
<dbReference type="EMBL" id="LJSK01000292">
    <property type="protein sequence ID" value="KPI84071.1"/>
    <property type="molecule type" value="Genomic_DNA"/>
</dbReference>
<name>A0A0N1IIG4_LEPSE</name>
<organism evidence="1 2">
    <name type="scientific">Leptomonas seymouri</name>
    <dbReference type="NCBI Taxonomy" id="5684"/>
    <lineage>
        <taxon>Eukaryota</taxon>
        <taxon>Discoba</taxon>
        <taxon>Euglenozoa</taxon>
        <taxon>Kinetoplastea</taxon>
        <taxon>Metakinetoplastina</taxon>
        <taxon>Trypanosomatida</taxon>
        <taxon>Trypanosomatidae</taxon>
        <taxon>Leishmaniinae</taxon>
        <taxon>Leptomonas</taxon>
    </lineage>
</organism>
<dbReference type="VEuPathDB" id="TriTrypDB:Lsey_0292_0050"/>
<dbReference type="OrthoDB" id="258140at2759"/>
<protein>
    <submittedName>
        <fullName evidence="1">Uncharacterized protein</fullName>
    </submittedName>
</protein>